<dbReference type="InterPro" id="IPR001915">
    <property type="entry name" value="Peptidase_M48"/>
</dbReference>
<sequence length="254" mass="26744">MPRRLPAFLLATILLGACGPQFRLPDPGQTALVAAQREIATAPPLQEHARGPAEQREMLRRVATRIAAAAQDICRAQRGGDCAFRIGYDPSGAVNAYASGSGDVVVTAGLLRIVDNDAELAAVVAHEFAHHIANHIGRARTRTTIGALAGAVVGAYSGLGDLSGLGAQAGRLVYSKSDEREADYLAAYITAWAGYDLDRAGGNWAKLAGSGDRRVTAGLLDTHPAGPERLAAWELAKQEIAASPERRPQPRAVR</sequence>
<evidence type="ECO:0000256" key="1">
    <source>
        <dbReference type="ARBA" id="ARBA00022670"/>
    </source>
</evidence>
<keyword evidence="2" id="KW-0479">Metal-binding</keyword>
<dbReference type="GO" id="GO:0046872">
    <property type="term" value="F:metal ion binding"/>
    <property type="evidence" value="ECO:0007669"/>
    <property type="project" value="UniProtKB-KW"/>
</dbReference>
<dbReference type="Pfam" id="PF01435">
    <property type="entry name" value="Peptidase_M48"/>
    <property type="match status" value="1"/>
</dbReference>
<comment type="cofactor">
    <cofactor evidence="6">
        <name>Zn(2+)</name>
        <dbReference type="ChEBI" id="CHEBI:29105"/>
    </cofactor>
    <text evidence="6">Binds 1 zinc ion per subunit.</text>
</comment>
<dbReference type="PANTHER" id="PTHR22726">
    <property type="entry name" value="METALLOENDOPEPTIDASE OMA1"/>
    <property type="match status" value="1"/>
</dbReference>
<name>A0A9X1ICG5_9PROT</name>
<evidence type="ECO:0000313" key="9">
    <source>
        <dbReference type="Proteomes" id="UP001139311"/>
    </source>
</evidence>
<accession>A0A9X1ICG5</accession>
<proteinExistence type="inferred from homology"/>
<dbReference type="GO" id="GO:0051603">
    <property type="term" value="P:proteolysis involved in protein catabolic process"/>
    <property type="evidence" value="ECO:0007669"/>
    <property type="project" value="TreeGrafter"/>
</dbReference>
<keyword evidence="3 6" id="KW-0378">Hydrolase</keyword>
<dbReference type="Proteomes" id="UP001139311">
    <property type="component" value="Unassembled WGS sequence"/>
</dbReference>
<dbReference type="EC" id="3.4.24.-" evidence="8"/>
<dbReference type="AlphaFoldDB" id="A0A9X1ICG5"/>
<comment type="similarity">
    <text evidence="6">Belongs to the peptidase M48 family.</text>
</comment>
<comment type="caution">
    <text evidence="8">The sequence shown here is derived from an EMBL/GenBank/DDBJ whole genome shotgun (WGS) entry which is preliminary data.</text>
</comment>
<keyword evidence="5 6" id="KW-0482">Metalloprotease</keyword>
<evidence type="ECO:0000259" key="7">
    <source>
        <dbReference type="Pfam" id="PF01435"/>
    </source>
</evidence>
<keyword evidence="4 6" id="KW-0862">Zinc</keyword>
<dbReference type="RefSeq" id="WP_226605495.1">
    <property type="nucleotide sequence ID" value="NZ_JAJAQI010000006.1"/>
</dbReference>
<dbReference type="GO" id="GO:0004222">
    <property type="term" value="F:metalloendopeptidase activity"/>
    <property type="evidence" value="ECO:0007669"/>
    <property type="project" value="InterPro"/>
</dbReference>
<dbReference type="PANTHER" id="PTHR22726:SF1">
    <property type="entry name" value="METALLOENDOPEPTIDASE OMA1, MITOCHONDRIAL"/>
    <property type="match status" value="1"/>
</dbReference>
<dbReference type="Gene3D" id="3.30.2010.10">
    <property type="entry name" value="Metalloproteases ('zincins'), catalytic domain"/>
    <property type="match status" value="1"/>
</dbReference>
<dbReference type="EMBL" id="JAJAQI010000006">
    <property type="protein sequence ID" value="MCB4821163.1"/>
    <property type="molecule type" value="Genomic_DNA"/>
</dbReference>
<organism evidence="8 9">
    <name type="scientific">Roseicella aerolata</name>
    <dbReference type="NCBI Taxonomy" id="2883479"/>
    <lineage>
        <taxon>Bacteria</taxon>
        <taxon>Pseudomonadati</taxon>
        <taxon>Pseudomonadota</taxon>
        <taxon>Alphaproteobacteria</taxon>
        <taxon>Acetobacterales</taxon>
        <taxon>Roseomonadaceae</taxon>
        <taxon>Roseicella</taxon>
    </lineage>
</organism>
<dbReference type="PROSITE" id="PS51257">
    <property type="entry name" value="PROKAR_LIPOPROTEIN"/>
    <property type="match status" value="1"/>
</dbReference>
<keyword evidence="9" id="KW-1185">Reference proteome</keyword>
<evidence type="ECO:0000313" key="8">
    <source>
        <dbReference type="EMBL" id="MCB4821163.1"/>
    </source>
</evidence>
<evidence type="ECO:0000256" key="2">
    <source>
        <dbReference type="ARBA" id="ARBA00022723"/>
    </source>
</evidence>
<evidence type="ECO:0000256" key="4">
    <source>
        <dbReference type="ARBA" id="ARBA00022833"/>
    </source>
</evidence>
<evidence type="ECO:0000256" key="6">
    <source>
        <dbReference type="RuleBase" id="RU003983"/>
    </source>
</evidence>
<dbReference type="InterPro" id="IPR051156">
    <property type="entry name" value="Mito/Outer_Membr_Metalloprot"/>
</dbReference>
<feature type="domain" description="Peptidase M48" evidence="7">
    <location>
        <begin position="86"/>
        <end position="232"/>
    </location>
</feature>
<evidence type="ECO:0000256" key="5">
    <source>
        <dbReference type="ARBA" id="ARBA00023049"/>
    </source>
</evidence>
<evidence type="ECO:0000256" key="3">
    <source>
        <dbReference type="ARBA" id="ARBA00022801"/>
    </source>
</evidence>
<keyword evidence="1 6" id="KW-0645">Protease</keyword>
<reference evidence="8" key="1">
    <citation type="submission" date="2021-10" db="EMBL/GenBank/DDBJ databases">
        <title>Roseicella aerolatum sp. nov., isolated from aerosols of e-waste dismantling site.</title>
        <authorList>
            <person name="Qin T."/>
        </authorList>
    </citation>
    <scope>NUCLEOTIDE SEQUENCE</scope>
    <source>
        <strain evidence="8">GB24</strain>
    </source>
</reference>
<protein>
    <submittedName>
        <fullName evidence="8">M48 family metalloprotease</fullName>
        <ecNumber evidence="8">3.4.24.-</ecNumber>
    </submittedName>
</protein>
<gene>
    <name evidence="8" type="ORF">LHA35_05375</name>
</gene>
<dbReference type="GO" id="GO:0016020">
    <property type="term" value="C:membrane"/>
    <property type="evidence" value="ECO:0007669"/>
    <property type="project" value="TreeGrafter"/>
</dbReference>